<organism evidence="1 2">
    <name type="scientific">Lactiplantibacillus pentosus</name>
    <name type="common">Lactobacillus pentosus</name>
    <dbReference type="NCBI Taxonomy" id="1589"/>
    <lineage>
        <taxon>Bacteria</taxon>
        <taxon>Bacillati</taxon>
        <taxon>Bacillota</taxon>
        <taxon>Bacilli</taxon>
        <taxon>Lactobacillales</taxon>
        <taxon>Lactobacillaceae</taxon>
        <taxon>Lactiplantibacillus</taxon>
    </lineage>
</organism>
<dbReference type="AlphaFoldDB" id="A0ABD7ITU3"/>
<accession>A0ABD7ITU3</accession>
<evidence type="ECO:0000313" key="1">
    <source>
        <dbReference type="EMBL" id="RMW51756.1"/>
    </source>
</evidence>
<name>A0ABD7ITU3_LACPE</name>
<comment type="caution">
    <text evidence="1">The sequence shown here is derived from an EMBL/GenBank/DDBJ whole genome shotgun (WGS) entry which is preliminary data.</text>
</comment>
<dbReference type="RefSeq" id="WP_122217523.1">
    <property type="nucleotide sequence ID" value="NZ_RDCJ01000020.1"/>
</dbReference>
<proteinExistence type="predicted"/>
<dbReference type="Proteomes" id="UP000276249">
    <property type="component" value="Unassembled WGS sequence"/>
</dbReference>
<sequence>MSENEKQQECRYCHGNHLTIMDAEDSDAEVLVSGNILKVSVVDTSGAYINYCPMCGRKL</sequence>
<dbReference type="EMBL" id="RDCJ01000020">
    <property type="protein sequence ID" value="RMW51756.1"/>
    <property type="molecule type" value="Genomic_DNA"/>
</dbReference>
<reference evidence="1 2" key="1">
    <citation type="submission" date="2018-10" db="EMBL/GenBank/DDBJ databases">
        <title>Genome sequences of five Lactobacillus pentosus strains isolated from brines of traditionally fermented spanish-style green table olives and differences between them.</title>
        <authorList>
            <person name="Jimenez Diaz R."/>
        </authorList>
    </citation>
    <scope>NUCLEOTIDE SEQUENCE [LARGE SCALE GENOMIC DNA]</scope>
    <source>
        <strain evidence="1 2">IG10</strain>
    </source>
</reference>
<gene>
    <name evidence="1" type="ORF">D6U18_01700</name>
</gene>
<evidence type="ECO:0000313" key="2">
    <source>
        <dbReference type="Proteomes" id="UP000276249"/>
    </source>
</evidence>
<protein>
    <submittedName>
        <fullName evidence="1">Uncharacterized protein</fullName>
    </submittedName>
</protein>